<gene>
    <name evidence="2" type="primary">DIDO1</name>
</gene>
<feature type="region of interest" description="Disordered" evidence="1">
    <location>
        <begin position="36"/>
        <end position="98"/>
    </location>
</feature>
<feature type="compositionally biased region" description="Basic residues" evidence="1">
    <location>
        <begin position="77"/>
        <end position="92"/>
    </location>
</feature>
<feature type="non-terminal residue" evidence="2">
    <location>
        <position position="1"/>
    </location>
</feature>
<proteinExistence type="predicted"/>
<name>A0A1A8BVM9_NOTKA</name>
<evidence type="ECO:0000313" key="2">
    <source>
        <dbReference type="EMBL" id="SBP70671.1"/>
    </source>
</evidence>
<accession>A0A1A8BVM9</accession>
<evidence type="ECO:0000256" key="1">
    <source>
        <dbReference type="SAM" id="MobiDB-lite"/>
    </source>
</evidence>
<feature type="region of interest" description="Disordered" evidence="1">
    <location>
        <begin position="1"/>
        <end position="21"/>
    </location>
</feature>
<dbReference type="EMBL" id="HADZ01006730">
    <property type="protein sequence ID" value="SBP70671.1"/>
    <property type="molecule type" value="Transcribed_RNA"/>
</dbReference>
<dbReference type="AlphaFoldDB" id="A0A1A8BVM9"/>
<protein>
    <submittedName>
        <fullName evidence="2">Death inducer-obliterator 1</fullName>
    </submittedName>
</protein>
<reference evidence="2" key="2">
    <citation type="submission" date="2016-06" db="EMBL/GenBank/DDBJ databases">
        <title>The genome of a short-lived fish provides insights into sex chromosome evolution and the genetic control of aging.</title>
        <authorList>
            <person name="Reichwald K."/>
            <person name="Felder M."/>
            <person name="Petzold A."/>
            <person name="Koch P."/>
            <person name="Groth M."/>
            <person name="Platzer M."/>
        </authorList>
    </citation>
    <scope>NUCLEOTIDE SEQUENCE</scope>
    <source>
        <tissue evidence="2">Brain</tissue>
    </source>
</reference>
<organism evidence="2">
    <name type="scientific">Nothobranchius kadleci</name>
    <name type="common">African annual killifish</name>
    <dbReference type="NCBI Taxonomy" id="1051664"/>
    <lineage>
        <taxon>Eukaryota</taxon>
        <taxon>Metazoa</taxon>
        <taxon>Chordata</taxon>
        <taxon>Craniata</taxon>
        <taxon>Vertebrata</taxon>
        <taxon>Euteleostomi</taxon>
        <taxon>Actinopterygii</taxon>
        <taxon>Neopterygii</taxon>
        <taxon>Teleostei</taxon>
        <taxon>Neoteleostei</taxon>
        <taxon>Acanthomorphata</taxon>
        <taxon>Ovalentaria</taxon>
        <taxon>Atherinomorphae</taxon>
        <taxon>Cyprinodontiformes</taxon>
        <taxon>Nothobranchiidae</taxon>
        <taxon>Nothobranchius</taxon>
    </lineage>
</organism>
<sequence>PKATPPDVHAQEKQSQHRNIASCNRAEQVLAMELSESSVIEESSEEEFEPPIASSRRGAKRRCPPSSQSRGASRGHGVSRGRGASRGRRSVRHSAVDLGDEDLSRVRNLCSERIDFERVSITVAVASLSTFVATHTEPEPSAGY</sequence>
<reference evidence="2" key="1">
    <citation type="submission" date="2016-05" db="EMBL/GenBank/DDBJ databases">
        <authorList>
            <person name="Lavstsen T."/>
            <person name="Jespersen J.S."/>
        </authorList>
    </citation>
    <scope>NUCLEOTIDE SEQUENCE</scope>
    <source>
        <tissue evidence="2">Brain</tissue>
    </source>
</reference>